<dbReference type="AlphaFoldDB" id="A0A6M3M8N1"/>
<accession>A0A6M3M8N1</accession>
<reference evidence="1" key="1">
    <citation type="submission" date="2020-03" db="EMBL/GenBank/DDBJ databases">
        <title>The deep terrestrial virosphere.</title>
        <authorList>
            <person name="Holmfeldt K."/>
            <person name="Nilsson E."/>
            <person name="Simone D."/>
            <person name="Lopez-Fernandez M."/>
            <person name="Wu X."/>
            <person name="de Brujin I."/>
            <person name="Lundin D."/>
            <person name="Andersson A."/>
            <person name="Bertilsson S."/>
            <person name="Dopson M."/>
        </authorList>
    </citation>
    <scope>NUCLEOTIDE SEQUENCE</scope>
    <source>
        <strain evidence="1">MM171B00579</strain>
    </source>
</reference>
<evidence type="ECO:0008006" key="2">
    <source>
        <dbReference type="Google" id="ProtNLM"/>
    </source>
</evidence>
<sequence>MNILYILQQSIYGNDNKWRSGDSNINMMIGLFEAMRQTKKWKDLKIDVVIGKLSDFFDIKSFDELFKDDNVKFIECDFPIDAFTNRQHFDVRFWKPLIERNYDVIVSNITEQSRNIKTLVETMHKKTKLVTQCFWMDCPEISEPKVPESYSYQWRQFDGYLCSDLCVFTCQSVQHAFVENAFHVFNKKYVDEIIKKSVIWDFGFSVTEAEKYRQPKFLEDKATILFLNRLSGINYTHHLEFIETINRIAKYQKDFEVVFTNPSGKIDQTWLEANCANVRKINSPLNREDYWKLLYESDISVHLFTLERYSGCSVRESIHAENITVVANCFEQARLVDIPELKVDIIDGEISIDSLEKSLNYALLTKYLFDDDDFKKIREKNINCCSFEAQVVGILDKLYDLIK</sequence>
<organism evidence="1">
    <name type="scientific">viral metagenome</name>
    <dbReference type="NCBI Taxonomy" id="1070528"/>
    <lineage>
        <taxon>unclassified sequences</taxon>
        <taxon>metagenomes</taxon>
        <taxon>organismal metagenomes</taxon>
    </lineage>
</organism>
<name>A0A6M3M8N1_9ZZZZ</name>
<proteinExistence type="predicted"/>
<protein>
    <recommendedName>
        <fullName evidence="2">Glycosyltransferase</fullName>
    </recommendedName>
</protein>
<gene>
    <name evidence="1" type="ORF">MM171B00579_0006</name>
</gene>
<dbReference type="EMBL" id="MT143857">
    <property type="protein sequence ID" value="QJB03704.1"/>
    <property type="molecule type" value="Genomic_DNA"/>
</dbReference>
<evidence type="ECO:0000313" key="1">
    <source>
        <dbReference type="EMBL" id="QJB03704.1"/>
    </source>
</evidence>